<protein>
    <submittedName>
        <fullName evidence="2">Uncharacterized protein</fullName>
    </submittedName>
</protein>
<proteinExistence type="predicted"/>
<dbReference type="EMBL" id="BMAW01121790">
    <property type="protein sequence ID" value="GFT95676.1"/>
    <property type="molecule type" value="Genomic_DNA"/>
</dbReference>
<reference evidence="2" key="1">
    <citation type="submission" date="2020-08" db="EMBL/GenBank/DDBJ databases">
        <title>Multicomponent nature underlies the extraordinary mechanical properties of spider dragline silk.</title>
        <authorList>
            <person name="Kono N."/>
            <person name="Nakamura H."/>
            <person name="Mori M."/>
            <person name="Yoshida Y."/>
            <person name="Ohtoshi R."/>
            <person name="Malay A.D."/>
            <person name="Moran D.A.P."/>
            <person name="Tomita M."/>
            <person name="Numata K."/>
            <person name="Arakawa K."/>
        </authorList>
    </citation>
    <scope>NUCLEOTIDE SEQUENCE</scope>
</reference>
<keyword evidence="3" id="KW-1185">Reference proteome</keyword>
<evidence type="ECO:0000313" key="2">
    <source>
        <dbReference type="EMBL" id="GFT95676.1"/>
    </source>
</evidence>
<evidence type="ECO:0000256" key="1">
    <source>
        <dbReference type="SAM" id="MobiDB-lite"/>
    </source>
</evidence>
<sequence length="209" mass="23868">MNATADCDLGEENLLPGNSVEMDVSNAKISQESSLDNNNLRRCQKIQYHIEEYTLSFQKRTEVEAIIKNAELIPCLYGPQDHEHHKMEMKRWNFGDNQNRTNKPFTSNEIRPDTTFAQALKPKTVQQRAQLDGNPAEATTIPRGENNNINNQCQQSETSNGFTLFDAIKELKTFFQLFPGLMGACEQMRKTSDKTDKLNIFFQAICTQI</sequence>
<evidence type="ECO:0000313" key="3">
    <source>
        <dbReference type="Proteomes" id="UP000887013"/>
    </source>
</evidence>
<organism evidence="2 3">
    <name type="scientific">Nephila pilipes</name>
    <name type="common">Giant wood spider</name>
    <name type="synonym">Nephila maculata</name>
    <dbReference type="NCBI Taxonomy" id="299642"/>
    <lineage>
        <taxon>Eukaryota</taxon>
        <taxon>Metazoa</taxon>
        <taxon>Ecdysozoa</taxon>
        <taxon>Arthropoda</taxon>
        <taxon>Chelicerata</taxon>
        <taxon>Arachnida</taxon>
        <taxon>Araneae</taxon>
        <taxon>Araneomorphae</taxon>
        <taxon>Entelegynae</taxon>
        <taxon>Araneoidea</taxon>
        <taxon>Nephilidae</taxon>
        <taxon>Nephila</taxon>
    </lineage>
</organism>
<feature type="region of interest" description="Disordered" evidence="1">
    <location>
        <begin position="128"/>
        <end position="154"/>
    </location>
</feature>
<accession>A0A8X6Q1V3</accession>
<dbReference type="AlphaFoldDB" id="A0A8X6Q1V3"/>
<name>A0A8X6Q1V3_NEPPI</name>
<gene>
    <name evidence="2" type="ORF">NPIL_95671</name>
</gene>
<comment type="caution">
    <text evidence="2">The sequence shown here is derived from an EMBL/GenBank/DDBJ whole genome shotgun (WGS) entry which is preliminary data.</text>
</comment>
<feature type="compositionally biased region" description="Polar residues" evidence="1">
    <location>
        <begin position="145"/>
        <end position="154"/>
    </location>
</feature>
<dbReference type="Proteomes" id="UP000887013">
    <property type="component" value="Unassembled WGS sequence"/>
</dbReference>